<keyword evidence="6" id="KW-1185">Reference proteome</keyword>
<dbReference type="EMBL" id="CP136865">
    <property type="protein sequence ID" value="WOJ98243.1"/>
    <property type="molecule type" value="Genomic_DNA"/>
</dbReference>
<dbReference type="SUPFAM" id="SSF55073">
    <property type="entry name" value="Nucleotide cyclase"/>
    <property type="match status" value="1"/>
</dbReference>
<evidence type="ECO:0000256" key="1">
    <source>
        <dbReference type="ARBA" id="ARBA00012528"/>
    </source>
</evidence>
<sequence>MSLSSPDPKQKQLSLLSRLTLRQRLAVAFTTGVFAAGTLALTSYIAVDFSGRQAEQLEYASAQLDFVNGLSIAASEVQLAATRYVHYGHQSAYERVNSVIRSWSERIDVCEENGCLKEGQIDDIRVHLQAFDESFLLVAKAYNEISESLNSDLKSVHDFAPEQEHLVGSTLVESELPSVHINSFNDHVATIEAELRAYFVSSDAQRVQDAEAHLAELRVHAALADAELRSERGPLAQSAESAFNIDQIEDTLYGNIQKIRSYAYLVNVVMPSEARELEYLANEIATAKNLEISALRADMHRNRMNVYRWQSGIITAVLVLSVPIFFWVLNSVTSPLRHLAGVFRQLSVGSEEDVVGTARTQDEIGDLFLAAEAFRQENIRERELLADYRELSRGLEAQVAARTRELQLKNEELDRLASIDKLTDTYNRRALDEALATELRRALRYERSFALLIMDIDLFKQVNDTHGHLRGDQVLTTLAKQIKANLRHSDILGRWGGEEFLVICPETGVEQARSVAEKVRAAVEGTDFGLPDRITISIGISSIASGSTTESLVADADRALYLAKNQGRNRVCVSPMTLTPQTA</sequence>
<dbReference type="Gene3D" id="3.30.70.270">
    <property type="match status" value="1"/>
</dbReference>
<evidence type="ECO:0000256" key="3">
    <source>
        <dbReference type="SAM" id="Phobius"/>
    </source>
</evidence>
<feature type="transmembrane region" description="Helical" evidence="3">
    <location>
        <begin position="25"/>
        <end position="47"/>
    </location>
</feature>
<dbReference type="CDD" id="cd01949">
    <property type="entry name" value="GGDEF"/>
    <property type="match status" value="1"/>
</dbReference>
<keyword evidence="3" id="KW-1133">Transmembrane helix</keyword>
<reference evidence="5 6" key="1">
    <citation type="submission" date="2023-10" db="EMBL/GenBank/DDBJ databases">
        <title>Two novel species belonging to the OM43/NOR5 clade.</title>
        <authorList>
            <person name="Park M."/>
        </authorList>
    </citation>
    <scope>NUCLEOTIDE SEQUENCE [LARGE SCALE GENOMIC DNA]</scope>
    <source>
        <strain evidence="5 6">IMCC45268</strain>
    </source>
</reference>
<keyword evidence="3" id="KW-0472">Membrane</keyword>
<evidence type="ECO:0000313" key="6">
    <source>
        <dbReference type="Proteomes" id="UP001626549"/>
    </source>
</evidence>
<dbReference type="Proteomes" id="UP001626549">
    <property type="component" value="Chromosome"/>
</dbReference>
<dbReference type="EC" id="2.7.7.65" evidence="1"/>
<dbReference type="Gene3D" id="6.10.340.10">
    <property type="match status" value="1"/>
</dbReference>
<dbReference type="PANTHER" id="PTHR45138">
    <property type="entry name" value="REGULATORY COMPONENTS OF SENSORY TRANSDUCTION SYSTEM"/>
    <property type="match status" value="1"/>
</dbReference>
<dbReference type="InterPro" id="IPR029787">
    <property type="entry name" value="Nucleotide_cyclase"/>
</dbReference>
<evidence type="ECO:0000259" key="4">
    <source>
        <dbReference type="PROSITE" id="PS50887"/>
    </source>
</evidence>
<keyword evidence="5" id="KW-0548">Nucleotidyltransferase</keyword>
<gene>
    <name evidence="5" type="ORF">R0137_06655</name>
</gene>
<evidence type="ECO:0000256" key="2">
    <source>
        <dbReference type="ARBA" id="ARBA00034247"/>
    </source>
</evidence>
<proteinExistence type="predicted"/>
<dbReference type="InterPro" id="IPR000160">
    <property type="entry name" value="GGDEF_dom"/>
</dbReference>
<organism evidence="5 6">
    <name type="scientific">Congregibacter brevis</name>
    <dbReference type="NCBI Taxonomy" id="3081201"/>
    <lineage>
        <taxon>Bacteria</taxon>
        <taxon>Pseudomonadati</taxon>
        <taxon>Pseudomonadota</taxon>
        <taxon>Gammaproteobacteria</taxon>
        <taxon>Cellvibrionales</taxon>
        <taxon>Halieaceae</taxon>
        <taxon>Congregibacter</taxon>
    </lineage>
</organism>
<protein>
    <recommendedName>
        <fullName evidence="1">diguanylate cyclase</fullName>
        <ecNumber evidence="1">2.7.7.65</ecNumber>
    </recommendedName>
</protein>
<name>A0ABZ0IHT2_9GAMM</name>
<dbReference type="PANTHER" id="PTHR45138:SF9">
    <property type="entry name" value="DIGUANYLATE CYCLASE DGCM-RELATED"/>
    <property type="match status" value="1"/>
</dbReference>
<dbReference type="NCBIfam" id="TIGR00254">
    <property type="entry name" value="GGDEF"/>
    <property type="match status" value="1"/>
</dbReference>
<evidence type="ECO:0000313" key="5">
    <source>
        <dbReference type="EMBL" id="WOJ98243.1"/>
    </source>
</evidence>
<keyword evidence="3" id="KW-0812">Transmembrane</keyword>
<comment type="catalytic activity">
    <reaction evidence="2">
        <text>2 GTP = 3',3'-c-di-GMP + 2 diphosphate</text>
        <dbReference type="Rhea" id="RHEA:24898"/>
        <dbReference type="ChEBI" id="CHEBI:33019"/>
        <dbReference type="ChEBI" id="CHEBI:37565"/>
        <dbReference type="ChEBI" id="CHEBI:58805"/>
        <dbReference type="EC" id="2.7.7.65"/>
    </reaction>
</comment>
<dbReference type="InterPro" id="IPR050469">
    <property type="entry name" value="Diguanylate_Cyclase"/>
</dbReference>
<dbReference type="InterPro" id="IPR043128">
    <property type="entry name" value="Rev_trsase/Diguanyl_cyclase"/>
</dbReference>
<dbReference type="PROSITE" id="PS50887">
    <property type="entry name" value="GGDEF"/>
    <property type="match status" value="1"/>
</dbReference>
<dbReference type="RefSeq" id="WP_407329522.1">
    <property type="nucleotide sequence ID" value="NZ_CP136865.1"/>
</dbReference>
<dbReference type="GO" id="GO:0052621">
    <property type="term" value="F:diguanylate cyclase activity"/>
    <property type="evidence" value="ECO:0007669"/>
    <property type="project" value="UniProtKB-EC"/>
</dbReference>
<dbReference type="Pfam" id="PF00990">
    <property type="entry name" value="GGDEF"/>
    <property type="match status" value="1"/>
</dbReference>
<dbReference type="SMART" id="SM00267">
    <property type="entry name" value="GGDEF"/>
    <property type="match status" value="1"/>
</dbReference>
<feature type="transmembrane region" description="Helical" evidence="3">
    <location>
        <begin position="306"/>
        <end position="329"/>
    </location>
</feature>
<accession>A0ABZ0IHT2</accession>
<feature type="domain" description="GGDEF" evidence="4">
    <location>
        <begin position="447"/>
        <end position="576"/>
    </location>
</feature>
<keyword evidence="5" id="KW-0808">Transferase</keyword>